<organism evidence="3 4">
    <name type="scientific">Suttonella ornithocola</name>
    <dbReference type="NCBI Taxonomy" id="279832"/>
    <lineage>
        <taxon>Bacteria</taxon>
        <taxon>Pseudomonadati</taxon>
        <taxon>Pseudomonadota</taxon>
        <taxon>Gammaproteobacteria</taxon>
        <taxon>Cardiobacteriales</taxon>
        <taxon>Cardiobacteriaceae</taxon>
        <taxon>Suttonella</taxon>
    </lineage>
</organism>
<feature type="transmembrane region" description="Helical" evidence="1">
    <location>
        <begin position="225"/>
        <end position="245"/>
    </location>
</feature>
<dbReference type="Pfam" id="PF07670">
    <property type="entry name" value="Gate"/>
    <property type="match status" value="1"/>
</dbReference>
<feature type="transmembrane region" description="Helical" evidence="1">
    <location>
        <begin position="198"/>
        <end position="219"/>
    </location>
</feature>
<sequence>MIANGLKSLIGSFIGLFIFFIPIPVGEKWKTPLVALIDALGSGLGKVLPIIVLIIIALLCLNWIVSRINPKAKFAYIHKKDGMITGILFFLALIFTAMLTLGIAPEWLANPEVGGLVMKLAGKVLLTVSIAGIAVLFLTEFGFLEFLGTLLEPLMRPLYRTPGISAVDAITSFVAAPAVGIFLTDKLYRQKIYTEREAIAIMTGFSLCSLGFFTVLVSIGGILDYLPQMILSAFIVNFLLAMIMVRIPPISRKPDTYIDGTPRLEKALARNSTALRRAIVGAATRASTLKIENWINGVRDALLFGVKIVSYVVSIAIIALIIATYTPIFDWLGVIIKPYIELMQLPDAGKIAPTVLITLSELALPAILIAGANAAPAAIFFVCVLSTVQIIFFTESANAMLESEVPIKVWELIVIFLIRTLFAIPLVAIATHLVFR</sequence>
<feature type="transmembrane region" description="Helical" evidence="1">
    <location>
        <begin position="348"/>
        <end position="370"/>
    </location>
</feature>
<evidence type="ECO:0000313" key="4">
    <source>
        <dbReference type="Proteomes" id="UP000254601"/>
    </source>
</evidence>
<evidence type="ECO:0000313" key="3">
    <source>
        <dbReference type="EMBL" id="SUO93953.1"/>
    </source>
</evidence>
<feature type="transmembrane region" description="Helical" evidence="1">
    <location>
        <begin position="124"/>
        <end position="151"/>
    </location>
</feature>
<evidence type="ECO:0000259" key="2">
    <source>
        <dbReference type="Pfam" id="PF07670"/>
    </source>
</evidence>
<dbReference type="RefSeq" id="WP_115305845.1">
    <property type="nucleotide sequence ID" value="NZ_UHIC01000001.1"/>
</dbReference>
<feature type="domain" description="Nucleoside transporter/FeoB GTPase Gate" evidence="2">
    <location>
        <begin position="123"/>
        <end position="222"/>
    </location>
</feature>
<keyword evidence="1" id="KW-0812">Transmembrane</keyword>
<dbReference type="Proteomes" id="UP000254601">
    <property type="component" value="Unassembled WGS sequence"/>
</dbReference>
<name>A0A380MPY0_9GAMM</name>
<reference evidence="3 4" key="1">
    <citation type="submission" date="2018-06" db="EMBL/GenBank/DDBJ databases">
        <authorList>
            <consortium name="Pathogen Informatics"/>
            <person name="Doyle S."/>
        </authorList>
    </citation>
    <scope>NUCLEOTIDE SEQUENCE [LARGE SCALE GENOMIC DNA]</scope>
    <source>
        <strain evidence="3 4">NCTC13337</strain>
    </source>
</reference>
<proteinExistence type="predicted"/>
<dbReference type="OrthoDB" id="1633380at2"/>
<feature type="transmembrane region" description="Helical" evidence="1">
    <location>
        <begin position="86"/>
        <end position="104"/>
    </location>
</feature>
<protein>
    <submittedName>
        <fullName evidence="3">Uncharacterized protein conserved in bacteria</fullName>
    </submittedName>
</protein>
<evidence type="ECO:0000256" key="1">
    <source>
        <dbReference type="SAM" id="Phobius"/>
    </source>
</evidence>
<dbReference type="AlphaFoldDB" id="A0A380MPY0"/>
<keyword evidence="4" id="KW-1185">Reference proteome</keyword>
<keyword evidence="1" id="KW-0472">Membrane</keyword>
<feature type="transmembrane region" description="Helical" evidence="1">
    <location>
        <begin position="9"/>
        <end position="26"/>
    </location>
</feature>
<gene>
    <name evidence="3" type="ORF">NCTC13337_00486</name>
</gene>
<dbReference type="InterPro" id="IPR011642">
    <property type="entry name" value="Gate_dom"/>
</dbReference>
<feature type="transmembrane region" description="Helical" evidence="1">
    <location>
        <begin position="413"/>
        <end position="435"/>
    </location>
</feature>
<dbReference type="EMBL" id="UHIC01000001">
    <property type="protein sequence ID" value="SUO93953.1"/>
    <property type="molecule type" value="Genomic_DNA"/>
</dbReference>
<feature type="transmembrane region" description="Helical" evidence="1">
    <location>
        <begin position="46"/>
        <end position="65"/>
    </location>
</feature>
<feature type="transmembrane region" description="Helical" evidence="1">
    <location>
        <begin position="308"/>
        <end position="328"/>
    </location>
</feature>
<feature type="transmembrane region" description="Helical" evidence="1">
    <location>
        <begin position="377"/>
        <end position="393"/>
    </location>
</feature>
<keyword evidence="1" id="KW-1133">Transmembrane helix</keyword>
<accession>A0A380MPY0</accession>